<dbReference type="STRING" id="930991.A0A0D0CXA9"/>
<keyword evidence="1" id="KW-1133">Transmembrane helix</keyword>
<gene>
    <name evidence="2" type="ORF">PAXRUDRAFT_15918</name>
</gene>
<keyword evidence="1" id="KW-0472">Membrane</keyword>
<dbReference type="InParanoid" id="A0A0D0CXA9"/>
<keyword evidence="3" id="KW-1185">Reference proteome</keyword>
<dbReference type="CDD" id="cd11296">
    <property type="entry name" value="O-FucT_like"/>
    <property type="match status" value="1"/>
</dbReference>
<reference evidence="3" key="2">
    <citation type="submission" date="2015-01" db="EMBL/GenBank/DDBJ databases">
        <title>Evolutionary Origins and Diversification of the Mycorrhizal Mutualists.</title>
        <authorList>
            <consortium name="DOE Joint Genome Institute"/>
            <consortium name="Mycorrhizal Genomics Consortium"/>
            <person name="Kohler A."/>
            <person name="Kuo A."/>
            <person name="Nagy L.G."/>
            <person name="Floudas D."/>
            <person name="Copeland A."/>
            <person name="Barry K.W."/>
            <person name="Cichocki N."/>
            <person name="Veneault-Fourrey C."/>
            <person name="LaButti K."/>
            <person name="Lindquist E.A."/>
            <person name="Lipzen A."/>
            <person name="Lundell T."/>
            <person name="Morin E."/>
            <person name="Murat C."/>
            <person name="Riley R."/>
            <person name="Ohm R."/>
            <person name="Sun H."/>
            <person name="Tunlid A."/>
            <person name="Henrissat B."/>
            <person name="Grigoriev I.V."/>
            <person name="Hibbett D.S."/>
            <person name="Martin F."/>
        </authorList>
    </citation>
    <scope>NUCLEOTIDE SEQUENCE [LARGE SCALE GENOMIC DNA]</scope>
    <source>
        <strain evidence="3">Ve08.2h10</strain>
    </source>
</reference>
<reference evidence="2 3" key="1">
    <citation type="submission" date="2014-04" db="EMBL/GenBank/DDBJ databases">
        <authorList>
            <consortium name="DOE Joint Genome Institute"/>
            <person name="Kuo A."/>
            <person name="Kohler A."/>
            <person name="Jargeat P."/>
            <person name="Nagy L.G."/>
            <person name="Floudas D."/>
            <person name="Copeland A."/>
            <person name="Barry K.W."/>
            <person name="Cichocki N."/>
            <person name="Veneault-Fourrey C."/>
            <person name="LaButti K."/>
            <person name="Lindquist E.A."/>
            <person name="Lipzen A."/>
            <person name="Lundell T."/>
            <person name="Morin E."/>
            <person name="Murat C."/>
            <person name="Sun H."/>
            <person name="Tunlid A."/>
            <person name="Henrissat B."/>
            <person name="Grigoriev I.V."/>
            <person name="Hibbett D.S."/>
            <person name="Martin F."/>
            <person name="Nordberg H.P."/>
            <person name="Cantor M.N."/>
            <person name="Hua S.X."/>
        </authorList>
    </citation>
    <scope>NUCLEOTIDE SEQUENCE [LARGE SCALE GENOMIC DNA]</scope>
    <source>
        <strain evidence="2 3">Ve08.2h10</strain>
    </source>
</reference>
<keyword evidence="1" id="KW-0812">Transmembrane</keyword>
<protein>
    <submittedName>
        <fullName evidence="2">Unplaced genomic scaffold scaffold_1253, whole genome shotgun sequence</fullName>
    </submittedName>
</protein>
<dbReference type="OrthoDB" id="3345970at2759"/>
<dbReference type="EMBL" id="KN826075">
    <property type="protein sequence ID" value="KIK80208.1"/>
    <property type="molecule type" value="Genomic_DNA"/>
</dbReference>
<evidence type="ECO:0000256" key="1">
    <source>
        <dbReference type="SAM" id="Phobius"/>
    </source>
</evidence>
<feature type="transmembrane region" description="Helical" evidence="1">
    <location>
        <begin position="92"/>
        <end position="115"/>
    </location>
</feature>
<accession>A0A0D0CXA9</accession>
<evidence type="ECO:0000313" key="2">
    <source>
        <dbReference type="EMBL" id="KIK80208.1"/>
    </source>
</evidence>
<dbReference type="Gene3D" id="3.40.50.11350">
    <property type="match status" value="1"/>
</dbReference>
<dbReference type="HOGENOM" id="CLU_026393_1_0_1"/>
<proteinExistence type="predicted"/>
<evidence type="ECO:0000313" key="3">
    <source>
        <dbReference type="Proteomes" id="UP000054538"/>
    </source>
</evidence>
<organism evidence="2 3">
    <name type="scientific">Paxillus rubicundulus Ve08.2h10</name>
    <dbReference type="NCBI Taxonomy" id="930991"/>
    <lineage>
        <taxon>Eukaryota</taxon>
        <taxon>Fungi</taxon>
        <taxon>Dikarya</taxon>
        <taxon>Basidiomycota</taxon>
        <taxon>Agaricomycotina</taxon>
        <taxon>Agaricomycetes</taxon>
        <taxon>Agaricomycetidae</taxon>
        <taxon>Boletales</taxon>
        <taxon>Paxilineae</taxon>
        <taxon>Paxillaceae</taxon>
        <taxon>Paxillus</taxon>
    </lineage>
</organism>
<sequence length="673" mass="75051">MALNLDHIIKESPLIEVYQNDHVTMENSFHLQHQTICHAQPEHYARSLLYYHSLLTLGLGLGTVPNGSTINPRGKPNWYPAMPSSSRSHTSLTSLVAAAIFIGILAGFGLTTAGFGSSVHLPNQPLPVLVSLGEDVVPLNEPPQSPLTAVDLEMKFLTEMVAATDGFYARDYSLWLGWNNMRYIIETALLHGRLLNRTTIIPSFVYARACEFDISTCAAYATMVNRGDATHSDEWRELPIEQQMAWRIPTSLMFNLTHLQQSHAVITTSDYLRLHNISADVETSDGHWDIEAYRVANALGSQEPSLHIIENNWYDPDDIVRVDSIPEDMRLRGSWSTHGGDSSRDRMGSWNDSTDSDIYDALMEVVPEGRPVINWGSVRRVVVDGDRITSESSVEAIGDVLRENGFEVIYTYDGAAGADAVKDVIKPIYEAVPRHRIRGLYEDFHQITERVLLLRGEVHSGRKPGSLYFTSAANRSRYSQTVLYDMRLTDNVLSLAAQISHRMLALNNGRLWMAAHMRRGDFAKLGWVMEADFGAHLARIKRHLGEGRVVLVSMHGGHVGTYDVPHAEPDPSVVTLEPPEPDDKYYIATDERDPDNLKYLREQGAVLITDLLTKEDRREFGWPLMLTDVLALLEQATLSHAAYFYAHALSSVAGGVMNLRAGAGADPRTALLD</sequence>
<dbReference type="AlphaFoldDB" id="A0A0D0CXA9"/>
<name>A0A0D0CXA9_9AGAM</name>
<dbReference type="Proteomes" id="UP000054538">
    <property type="component" value="Unassembled WGS sequence"/>
</dbReference>